<organism evidence="1 2">
    <name type="scientific">Acidianus infernus</name>
    <dbReference type="NCBI Taxonomy" id="12915"/>
    <lineage>
        <taxon>Archaea</taxon>
        <taxon>Thermoproteota</taxon>
        <taxon>Thermoprotei</taxon>
        <taxon>Sulfolobales</taxon>
        <taxon>Sulfolobaceae</taxon>
        <taxon>Acidianus</taxon>
    </lineage>
</organism>
<gene>
    <name evidence="1" type="ORF">D1867_09185</name>
</gene>
<dbReference type="OrthoDB" id="43856at2157"/>
<evidence type="ECO:0000313" key="2">
    <source>
        <dbReference type="Proteomes" id="UP000440125"/>
    </source>
</evidence>
<comment type="caution">
    <text evidence="1">The sequence shown here is derived from an EMBL/GenBank/DDBJ whole genome shotgun (WGS) entry which is preliminary data.</text>
</comment>
<name>A0A6A9QN98_ACIIN</name>
<dbReference type="Proteomes" id="UP000440125">
    <property type="component" value="Unassembled WGS sequence"/>
</dbReference>
<proteinExistence type="predicted"/>
<dbReference type="RefSeq" id="WP_155863866.1">
    <property type="nucleotide sequence ID" value="NZ_JBGTCZ010000053.1"/>
</dbReference>
<reference evidence="1 2" key="1">
    <citation type="submission" date="2019-10" db="EMBL/GenBank/DDBJ databases">
        <title>Genome Sequences from Six Type Strain Members of the Archaeal Family Sulfolobaceae: Acidianus ambivalens, Acidianus infernus, Metallosphaera prunae, Stygiolobus azoricus, Sulfolobus metallicus, and Sulfurisphaera ohwakuensis.</title>
        <authorList>
            <person name="Counts J.A."/>
            <person name="Kelly R.M."/>
        </authorList>
    </citation>
    <scope>NUCLEOTIDE SEQUENCE [LARGE SCALE GENOMIC DNA]</scope>
    <source>
        <strain evidence="1 2">DSM 3191</strain>
    </source>
</reference>
<sequence length="196" mass="23154">MKFFKPVKSFKDVNVAIEIFAELSASRLSKIMGFPLLDLKITEKEGKIGLLMDHLPEKANESVINIDKIRSALAFEEVILNIDLKEEHVLSKERIAYIIDHGHSFNAWKPLYYIQEIIDKKVSRFNLWSNREKFMEGVEIINSVDDKNILEILRDTAEEVYQYNFCKLFDRKAMEETIDLSFRIFRYRKRILPSLF</sequence>
<evidence type="ECO:0000313" key="1">
    <source>
        <dbReference type="EMBL" id="MUM65408.1"/>
    </source>
</evidence>
<keyword evidence="2" id="KW-1185">Reference proteome</keyword>
<protein>
    <submittedName>
        <fullName evidence="1">Uncharacterized protein</fullName>
    </submittedName>
</protein>
<dbReference type="AlphaFoldDB" id="A0A6A9QN98"/>
<accession>A0A6A9QN98</accession>
<dbReference type="EMBL" id="WFIY01000004">
    <property type="protein sequence ID" value="MUM65408.1"/>
    <property type="molecule type" value="Genomic_DNA"/>
</dbReference>